<dbReference type="GO" id="GO:0004850">
    <property type="term" value="F:uridine phosphorylase activity"/>
    <property type="evidence" value="ECO:0007669"/>
    <property type="project" value="UniProtKB-EC"/>
</dbReference>
<dbReference type="InterPro" id="IPR000845">
    <property type="entry name" value="Nucleoside_phosphorylase_d"/>
</dbReference>
<dbReference type="CDD" id="cd17767">
    <property type="entry name" value="UP_EcUdp-like"/>
    <property type="match status" value="1"/>
</dbReference>
<evidence type="ECO:0000313" key="6">
    <source>
        <dbReference type="Proteomes" id="UP000267250"/>
    </source>
</evidence>
<evidence type="ECO:0000313" key="5">
    <source>
        <dbReference type="EMBL" id="AZR74805.1"/>
    </source>
</evidence>
<dbReference type="Proteomes" id="UP000267250">
    <property type="component" value="Chromosome"/>
</dbReference>
<dbReference type="KEGG" id="aft:BBF96_02950"/>
<accession>A0A3S9T2P4</accession>
<name>A0A3S9T2P4_9FIRM</name>
<dbReference type="EC" id="2.4.2.3" evidence="1"/>
<organism evidence="5 6">
    <name type="scientific">Anoxybacter fermentans</name>
    <dbReference type="NCBI Taxonomy" id="1323375"/>
    <lineage>
        <taxon>Bacteria</taxon>
        <taxon>Bacillati</taxon>
        <taxon>Bacillota</taxon>
        <taxon>Clostridia</taxon>
        <taxon>Halanaerobiales</taxon>
        <taxon>Anoxybacter</taxon>
    </lineage>
</organism>
<dbReference type="PANTHER" id="PTHR43691">
    <property type="entry name" value="URIDINE PHOSPHORYLASE"/>
    <property type="match status" value="1"/>
</dbReference>
<dbReference type="GO" id="GO:0006218">
    <property type="term" value="P:uridine catabolic process"/>
    <property type="evidence" value="ECO:0007669"/>
    <property type="project" value="TreeGrafter"/>
</dbReference>
<comment type="catalytic activity">
    <reaction evidence="3">
        <text>uridine + phosphate = alpha-D-ribose 1-phosphate + uracil</text>
        <dbReference type="Rhea" id="RHEA:24388"/>
        <dbReference type="ChEBI" id="CHEBI:16704"/>
        <dbReference type="ChEBI" id="CHEBI:17568"/>
        <dbReference type="ChEBI" id="CHEBI:43474"/>
        <dbReference type="ChEBI" id="CHEBI:57720"/>
        <dbReference type="EC" id="2.4.2.3"/>
    </reaction>
</comment>
<proteinExistence type="predicted"/>
<dbReference type="Pfam" id="PF01048">
    <property type="entry name" value="PNP_UDP_1"/>
    <property type="match status" value="1"/>
</dbReference>
<dbReference type="PANTHER" id="PTHR43691:SF11">
    <property type="entry name" value="FI09636P-RELATED"/>
    <property type="match status" value="1"/>
</dbReference>
<dbReference type="InterPro" id="IPR035994">
    <property type="entry name" value="Nucleoside_phosphorylase_sf"/>
</dbReference>
<dbReference type="AlphaFoldDB" id="A0A3S9T2P4"/>
<evidence type="ECO:0000259" key="4">
    <source>
        <dbReference type="Pfam" id="PF01048"/>
    </source>
</evidence>
<reference evidence="5 6" key="1">
    <citation type="submission" date="2016-07" db="EMBL/GenBank/DDBJ databases">
        <title>Genome and transcriptome analysis of iron-reducing fermentative bacteria Anoxybacter fermentans.</title>
        <authorList>
            <person name="Zeng X."/>
            <person name="Shao Z."/>
        </authorList>
    </citation>
    <scope>NUCLEOTIDE SEQUENCE [LARGE SCALE GENOMIC DNA]</scope>
    <source>
        <strain evidence="5 6">DY22613</strain>
    </source>
</reference>
<dbReference type="Gene3D" id="3.40.50.1580">
    <property type="entry name" value="Nucleoside phosphorylase domain"/>
    <property type="match status" value="1"/>
</dbReference>
<protein>
    <recommendedName>
        <fullName evidence="2">Uridine phosphorylase</fullName>
        <ecNumber evidence="1">2.4.2.3</ecNumber>
    </recommendedName>
</protein>
<gene>
    <name evidence="5" type="ORF">BBF96_02950</name>
</gene>
<dbReference type="EMBL" id="CP016379">
    <property type="protein sequence ID" value="AZR74805.1"/>
    <property type="molecule type" value="Genomic_DNA"/>
</dbReference>
<dbReference type="SUPFAM" id="SSF53167">
    <property type="entry name" value="Purine and uridine phosphorylases"/>
    <property type="match status" value="1"/>
</dbReference>
<dbReference type="OrthoDB" id="9772602at2"/>
<dbReference type="GO" id="GO:0005829">
    <property type="term" value="C:cytosol"/>
    <property type="evidence" value="ECO:0007669"/>
    <property type="project" value="TreeGrafter"/>
</dbReference>
<sequence length="242" mass="25899">MLPILKVPEGSISKYVLVCGDPARVLKIAERLDDFEEIGYNREYRTVKGHYRGVEVTIASHGVGVPGAALAFEELIKGGAKTIIRVGTCGSLDPNIRDGDLVVATGAVREDGLTDQLVPIGYPAIADFSVVRSLEVALLGVRDVNYKTGMVLTLSAFYPGVLDLPLKLYSETNVTAVEMECSALFVIASLRGIRAGAILAVDGVVIDYNPDEYDPHRTVVHKAVDKAITAALNAVVKMASEE</sequence>
<keyword evidence="6" id="KW-1185">Reference proteome</keyword>
<feature type="domain" description="Nucleoside phosphorylase" evidence="4">
    <location>
        <begin position="14"/>
        <end position="228"/>
    </location>
</feature>
<evidence type="ECO:0000256" key="3">
    <source>
        <dbReference type="ARBA" id="ARBA00048447"/>
    </source>
</evidence>
<evidence type="ECO:0000256" key="2">
    <source>
        <dbReference type="ARBA" id="ARBA00021980"/>
    </source>
</evidence>
<evidence type="ECO:0000256" key="1">
    <source>
        <dbReference type="ARBA" id="ARBA00011888"/>
    </source>
</evidence>